<dbReference type="InterPro" id="IPR001309">
    <property type="entry name" value="Pept_C14_p20"/>
</dbReference>
<evidence type="ECO:0000259" key="3">
    <source>
        <dbReference type="PROSITE" id="PS50208"/>
    </source>
</evidence>
<dbReference type="PROSITE" id="PS51318">
    <property type="entry name" value="TAT"/>
    <property type="match status" value="1"/>
</dbReference>
<dbReference type="InterPro" id="IPR052039">
    <property type="entry name" value="Caspase-related_regulators"/>
</dbReference>
<dbReference type="InterPro" id="IPR029030">
    <property type="entry name" value="Caspase-like_dom_sf"/>
</dbReference>
<gene>
    <name evidence="4" type="ORF">LNKW23_29840</name>
</gene>
<organism evidence="4 5">
    <name type="scientific">Paralimibaculum aggregatum</name>
    <dbReference type="NCBI Taxonomy" id="3036245"/>
    <lineage>
        <taxon>Bacteria</taxon>
        <taxon>Pseudomonadati</taxon>
        <taxon>Pseudomonadota</taxon>
        <taxon>Alphaproteobacteria</taxon>
        <taxon>Rhodobacterales</taxon>
        <taxon>Paracoccaceae</taxon>
        <taxon>Paralimibaculum</taxon>
    </lineage>
</organism>
<dbReference type="RefSeq" id="WP_285672572.1">
    <property type="nucleotide sequence ID" value="NZ_BSYI01000024.1"/>
</dbReference>
<evidence type="ECO:0000313" key="4">
    <source>
        <dbReference type="EMBL" id="GMG83770.1"/>
    </source>
</evidence>
<dbReference type="SUPFAM" id="SSF52129">
    <property type="entry name" value="Caspase-like"/>
    <property type="match status" value="1"/>
</dbReference>
<dbReference type="Pfam" id="PF00656">
    <property type="entry name" value="Peptidase_C14"/>
    <property type="match status" value="1"/>
</dbReference>
<feature type="chain" id="PRO_5045984793" description="Caspase family p20 domain-containing protein" evidence="2">
    <location>
        <begin position="26"/>
        <end position="377"/>
    </location>
</feature>
<dbReference type="PROSITE" id="PS50208">
    <property type="entry name" value="CASPASE_P20"/>
    <property type="match status" value="1"/>
</dbReference>
<dbReference type="InterPro" id="IPR006311">
    <property type="entry name" value="TAT_signal"/>
</dbReference>
<feature type="region of interest" description="Disordered" evidence="1">
    <location>
        <begin position="292"/>
        <end position="325"/>
    </location>
</feature>
<dbReference type="InterPro" id="IPR011600">
    <property type="entry name" value="Pept_C14_caspase"/>
</dbReference>
<keyword evidence="2" id="KW-0732">Signal</keyword>
<proteinExistence type="predicted"/>
<evidence type="ECO:0000313" key="5">
    <source>
        <dbReference type="Proteomes" id="UP001239909"/>
    </source>
</evidence>
<dbReference type="Gene3D" id="3.40.50.1460">
    <property type="match status" value="1"/>
</dbReference>
<feature type="domain" description="Caspase family p20" evidence="3">
    <location>
        <begin position="31"/>
        <end position="164"/>
    </location>
</feature>
<reference evidence="4 5" key="1">
    <citation type="submission" date="2023-04" db="EMBL/GenBank/DDBJ databases">
        <title>Marinoamorphus aggregata gen. nov., sp. Nov., isolate from tissue of brittle star Ophioplocus japonicus.</title>
        <authorList>
            <person name="Kawano K."/>
            <person name="Sawayama S."/>
            <person name="Nakagawa S."/>
        </authorList>
    </citation>
    <scope>NUCLEOTIDE SEQUENCE [LARGE SCALE GENOMIC DNA]</scope>
    <source>
        <strain evidence="4 5">NKW23</strain>
    </source>
</reference>
<feature type="compositionally biased region" description="Low complexity" evidence="1">
    <location>
        <begin position="292"/>
        <end position="318"/>
    </location>
</feature>
<protein>
    <recommendedName>
        <fullName evidence="3">Caspase family p20 domain-containing protein</fullName>
    </recommendedName>
</protein>
<comment type="caution">
    <text evidence="4">The sequence shown here is derived from an EMBL/GenBank/DDBJ whole genome shotgun (WGS) entry which is preliminary data.</text>
</comment>
<dbReference type="EMBL" id="BSYI01000024">
    <property type="protein sequence ID" value="GMG83770.1"/>
    <property type="molecule type" value="Genomic_DNA"/>
</dbReference>
<sequence>MHARRIFAVLSAVLTASVLVSPAVAPDARAETRRALVIGNDAYRTLPRLEKAVNDALAVSDKLERLGFAVSTHADLGEREATLAISAFARSLAPGDTAFFFYAGHGVEIDGENFLLPVDVPEATAEDQALIKRESLPLSGILAELRESGAALTIAVIDACRDNPFETAYGRSIGGRKGLAMTVPPEGSFIIYSAGAGQVALDRLSDEDADPNSVFTRKLLPLMEEPDLPLPELARRLRTEVRALSQQVGHRQRPAYYDEMIGNFALVRGAPEVPAEAGPPAAEPAAAVDAAPAPAGAAVPDEPGTRTAATAAEAPEAAAPERRTEPLPPIEEAFQAARQANSIEGWQNFLTAYGGTGHFYLQLGQDALRVLEVRQSF</sequence>
<dbReference type="PANTHER" id="PTHR22576:SF37">
    <property type="entry name" value="MUCOSA-ASSOCIATED LYMPHOID TISSUE LYMPHOMA TRANSLOCATION PROTEIN 1"/>
    <property type="match status" value="1"/>
</dbReference>
<dbReference type="Proteomes" id="UP001239909">
    <property type="component" value="Unassembled WGS sequence"/>
</dbReference>
<accession>A0ABQ6LRJ1</accession>
<keyword evidence="5" id="KW-1185">Reference proteome</keyword>
<evidence type="ECO:0000256" key="1">
    <source>
        <dbReference type="SAM" id="MobiDB-lite"/>
    </source>
</evidence>
<dbReference type="PANTHER" id="PTHR22576">
    <property type="entry name" value="MUCOSA ASSOCIATED LYMPHOID TISSUE LYMPHOMA TRANSLOCATION PROTEIN 1/PARACASPASE"/>
    <property type="match status" value="1"/>
</dbReference>
<name>A0ABQ6LRJ1_9RHOB</name>
<feature type="signal peptide" evidence="2">
    <location>
        <begin position="1"/>
        <end position="25"/>
    </location>
</feature>
<evidence type="ECO:0000256" key="2">
    <source>
        <dbReference type="SAM" id="SignalP"/>
    </source>
</evidence>